<evidence type="ECO:0000313" key="14">
    <source>
        <dbReference type="Proteomes" id="UP000748308"/>
    </source>
</evidence>
<dbReference type="InterPro" id="IPR009012">
    <property type="entry name" value="GrpE_head"/>
</dbReference>
<dbReference type="AlphaFoldDB" id="A0A938BN62"/>
<evidence type="ECO:0000256" key="12">
    <source>
        <dbReference type="RuleBase" id="RU004478"/>
    </source>
</evidence>
<dbReference type="PANTHER" id="PTHR21237:SF23">
    <property type="entry name" value="GRPE PROTEIN HOMOLOG, MITOCHONDRIAL"/>
    <property type="match status" value="1"/>
</dbReference>
<evidence type="ECO:0000256" key="1">
    <source>
        <dbReference type="ARBA" id="ARBA00004496"/>
    </source>
</evidence>
<dbReference type="SUPFAM" id="SSF58014">
    <property type="entry name" value="Coiled-coil domain of nucleotide exchange factor GrpE"/>
    <property type="match status" value="1"/>
</dbReference>
<sequence length="152" mass="16764">MPLDLHRRLLAEFDNYRKRVEAERRRTEGWARAELMSRLLPLLDDCERARRALTEEPERFDRHGVLIILGRLAEALEREGLDPVAASPGMAFDPQVHEAVLVVPAADVPAGSIAEVLQAGYQAGDRLLRPARVAVARAPEDGSAAPDGSPRD</sequence>
<accession>A0A938BN62</accession>
<evidence type="ECO:0000256" key="6">
    <source>
        <dbReference type="ARBA" id="ARBA00023186"/>
    </source>
</evidence>
<dbReference type="GO" id="GO:0005737">
    <property type="term" value="C:cytoplasm"/>
    <property type="evidence" value="ECO:0007669"/>
    <property type="project" value="UniProtKB-SubCell"/>
</dbReference>
<comment type="similarity">
    <text evidence="2 10 12">Belongs to the GrpE family.</text>
</comment>
<name>A0A938BN62_UNCEI</name>
<evidence type="ECO:0000256" key="8">
    <source>
        <dbReference type="ARBA" id="ARBA00072274"/>
    </source>
</evidence>
<protein>
    <recommendedName>
        <fullName evidence="8 10">Protein GrpE</fullName>
    </recommendedName>
    <alternativeName>
        <fullName evidence="9 10">HSP-70 cofactor</fullName>
    </alternativeName>
</protein>
<dbReference type="Proteomes" id="UP000748308">
    <property type="component" value="Unassembled WGS sequence"/>
</dbReference>
<dbReference type="GO" id="GO:0042803">
    <property type="term" value="F:protein homodimerization activity"/>
    <property type="evidence" value="ECO:0007669"/>
    <property type="project" value="InterPro"/>
</dbReference>
<dbReference type="FunFam" id="2.30.22.10:FF:000001">
    <property type="entry name" value="Protein GrpE"/>
    <property type="match status" value="1"/>
</dbReference>
<organism evidence="13 14">
    <name type="scientific">Eiseniibacteriota bacterium</name>
    <dbReference type="NCBI Taxonomy" id="2212470"/>
    <lineage>
        <taxon>Bacteria</taxon>
        <taxon>Candidatus Eiseniibacteriota</taxon>
    </lineage>
</organism>
<proteinExistence type="inferred from homology"/>
<dbReference type="PRINTS" id="PR00773">
    <property type="entry name" value="GRPEPROTEIN"/>
</dbReference>
<comment type="subcellular location">
    <subcellularLocation>
        <location evidence="1 10">Cytoplasm</location>
    </subcellularLocation>
</comment>
<keyword evidence="4 10" id="KW-0963">Cytoplasm</keyword>
<dbReference type="EMBL" id="VGIY01000440">
    <property type="protein sequence ID" value="MBM3318674.1"/>
    <property type="molecule type" value="Genomic_DNA"/>
</dbReference>
<evidence type="ECO:0000256" key="2">
    <source>
        <dbReference type="ARBA" id="ARBA00009054"/>
    </source>
</evidence>
<evidence type="ECO:0000256" key="7">
    <source>
        <dbReference type="ARBA" id="ARBA00053401"/>
    </source>
</evidence>
<evidence type="ECO:0000313" key="13">
    <source>
        <dbReference type="EMBL" id="MBM3318674.1"/>
    </source>
</evidence>
<comment type="subunit">
    <text evidence="3 10">Homodimer.</text>
</comment>
<dbReference type="Gene3D" id="2.30.22.10">
    <property type="entry name" value="Head domain of nucleotide exchange factor GrpE"/>
    <property type="match status" value="1"/>
</dbReference>
<dbReference type="Gene3D" id="3.90.20.20">
    <property type="match status" value="1"/>
</dbReference>
<reference evidence="13" key="1">
    <citation type="submission" date="2019-03" db="EMBL/GenBank/DDBJ databases">
        <title>Lake Tanganyika Metagenome-Assembled Genomes (MAGs).</title>
        <authorList>
            <person name="Tran P."/>
        </authorList>
    </citation>
    <scope>NUCLEOTIDE SEQUENCE</scope>
    <source>
        <strain evidence="13">M_DeepCast_400m_m2_100</strain>
    </source>
</reference>
<dbReference type="CDD" id="cd00446">
    <property type="entry name" value="GrpE"/>
    <property type="match status" value="1"/>
</dbReference>
<gene>
    <name evidence="10" type="primary">grpE</name>
    <name evidence="13" type="ORF">FJY75_12560</name>
</gene>
<comment type="function">
    <text evidence="7 10 11">Participates actively in the response to hyperosmotic and heat shock by preventing the aggregation of stress-denatured proteins, in association with DnaK and GrpE. It is the nucleotide exchange factor for DnaK and may function as a thermosensor. Unfolded proteins bind initially to DnaJ; upon interaction with the DnaJ-bound protein, DnaK hydrolyzes its bound ATP, resulting in the formation of a stable complex. GrpE releases ADP from DnaK; ATP binding to DnaK triggers the release of the substrate protein, thus completing the reaction cycle. Several rounds of ATP-dependent interactions between DnaJ, DnaK and GrpE are required for fully efficient folding.</text>
</comment>
<keyword evidence="6 10" id="KW-0143">Chaperone</keyword>
<evidence type="ECO:0000256" key="3">
    <source>
        <dbReference type="ARBA" id="ARBA00011738"/>
    </source>
</evidence>
<dbReference type="InterPro" id="IPR000740">
    <property type="entry name" value="GrpE"/>
</dbReference>
<evidence type="ECO:0000256" key="5">
    <source>
        <dbReference type="ARBA" id="ARBA00023016"/>
    </source>
</evidence>
<dbReference type="GO" id="GO:0051087">
    <property type="term" value="F:protein-folding chaperone binding"/>
    <property type="evidence" value="ECO:0007669"/>
    <property type="project" value="InterPro"/>
</dbReference>
<dbReference type="PROSITE" id="PS01071">
    <property type="entry name" value="GRPE"/>
    <property type="match status" value="1"/>
</dbReference>
<dbReference type="GO" id="GO:0051082">
    <property type="term" value="F:unfolded protein binding"/>
    <property type="evidence" value="ECO:0007669"/>
    <property type="project" value="TreeGrafter"/>
</dbReference>
<dbReference type="PANTHER" id="PTHR21237">
    <property type="entry name" value="GRPE PROTEIN"/>
    <property type="match status" value="1"/>
</dbReference>
<evidence type="ECO:0000256" key="9">
    <source>
        <dbReference type="ARBA" id="ARBA00076414"/>
    </source>
</evidence>
<dbReference type="GO" id="GO:0006457">
    <property type="term" value="P:protein folding"/>
    <property type="evidence" value="ECO:0007669"/>
    <property type="project" value="InterPro"/>
</dbReference>
<evidence type="ECO:0000256" key="11">
    <source>
        <dbReference type="RuleBase" id="RU000639"/>
    </source>
</evidence>
<dbReference type="Pfam" id="PF01025">
    <property type="entry name" value="GrpE"/>
    <property type="match status" value="1"/>
</dbReference>
<dbReference type="InterPro" id="IPR013805">
    <property type="entry name" value="GrpE_CC"/>
</dbReference>
<keyword evidence="5 10" id="KW-0346">Stress response</keyword>
<evidence type="ECO:0000256" key="10">
    <source>
        <dbReference type="HAMAP-Rule" id="MF_01151"/>
    </source>
</evidence>
<dbReference type="GO" id="GO:0000774">
    <property type="term" value="F:adenyl-nucleotide exchange factor activity"/>
    <property type="evidence" value="ECO:0007669"/>
    <property type="project" value="InterPro"/>
</dbReference>
<comment type="caution">
    <text evidence="13">The sequence shown here is derived from an EMBL/GenBank/DDBJ whole genome shotgun (WGS) entry which is preliminary data.</text>
</comment>
<evidence type="ECO:0000256" key="4">
    <source>
        <dbReference type="ARBA" id="ARBA00022490"/>
    </source>
</evidence>
<dbReference type="SUPFAM" id="SSF51064">
    <property type="entry name" value="Head domain of nucleotide exchange factor GrpE"/>
    <property type="match status" value="1"/>
</dbReference>
<dbReference type="HAMAP" id="MF_01151">
    <property type="entry name" value="GrpE"/>
    <property type="match status" value="1"/>
</dbReference>